<evidence type="ECO:0000256" key="1">
    <source>
        <dbReference type="SAM" id="Phobius"/>
    </source>
</evidence>
<keyword evidence="1" id="KW-1133">Transmembrane helix</keyword>
<organism evidence="2 3">
    <name type="scientific">Alternaria panax</name>
    <dbReference type="NCBI Taxonomy" id="48097"/>
    <lineage>
        <taxon>Eukaryota</taxon>
        <taxon>Fungi</taxon>
        <taxon>Dikarya</taxon>
        <taxon>Ascomycota</taxon>
        <taxon>Pezizomycotina</taxon>
        <taxon>Dothideomycetes</taxon>
        <taxon>Pleosporomycetidae</taxon>
        <taxon>Pleosporales</taxon>
        <taxon>Pleosporineae</taxon>
        <taxon>Pleosporaceae</taxon>
        <taxon>Alternaria</taxon>
        <taxon>Alternaria sect. Panax</taxon>
    </lineage>
</organism>
<keyword evidence="3" id="KW-1185">Reference proteome</keyword>
<evidence type="ECO:0000313" key="3">
    <source>
        <dbReference type="Proteomes" id="UP001199106"/>
    </source>
</evidence>
<protein>
    <submittedName>
        <fullName evidence="2">Uncharacterized protein</fullName>
    </submittedName>
</protein>
<keyword evidence="1" id="KW-0472">Membrane</keyword>
<gene>
    <name evidence="2" type="ORF">G6011_01428</name>
</gene>
<accession>A0AAD4IKN4</accession>
<dbReference type="EMBL" id="JAANER010000001">
    <property type="protein sequence ID" value="KAG9196307.1"/>
    <property type="molecule type" value="Genomic_DNA"/>
</dbReference>
<dbReference type="AlphaFoldDB" id="A0AAD4IKN4"/>
<reference evidence="2" key="1">
    <citation type="submission" date="2021-07" db="EMBL/GenBank/DDBJ databases">
        <title>Genome Resource of American Ginseng Black Spot Pathogen Alternaria panax.</title>
        <authorList>
            <person name="Qiu C."/>
            <person name="Wang W."/>
            <person name="Liu Z."/>
        </authorList>
    </citation>
    <scope>NUCLEOTIDE SEQUENCE</scope>
    <source>
        <strain evidence="2">BNCC115425</strain>
    </source>
</reference>
<comment type="caution">
    <text evidence="2">The sequence shown here is derived from an EMBL/GenBank/DDBJ whole genome shotgun (WGS) entry which is preliminary data.</text>
</comment>
<feature type="transmembrane region" description="Helical" evidence="1">
    <location>
        <begin position="12"/>
        <end position="32"/>
    </location>
</feature>
<name>A0AAD4IKN4_9PLEO</name>
<dbReference type="Proteomes" id="UP001199106">
    <property type="component" value="Unassembled WGS sequence"/>
</dbReference>
<evidence type="ECO:0000313" key="2">
    <source>
        <dbReference type="EMBL" id="KAG9196307.1"/>
    </source>
</evidence>
<sequence length="95" mass="9974">MSLVTDYNFNDRYLSFASAILAATVSGAALPVPAAATIDKRGAEAGWKLPGRPYGLPIGGKREAAPEAEAEAGWKLTTGKRPYGLPIGGKREVDE</sequence>
<proteinExistence type="predicted"/>
<keyword evidence="1" id="KW-0812">Transmembrane</keyword>